<dbReference type="PANTHER" id="PTHR45138">
    <property type="entry name" value="REGULATORY COMPONENTS OF SENSORY TRANSDUCTION SYSTEM"/>
    <property type="match status" value="1"/>
</dbReference>
<reference evidence="5" key="1">
    <citation type="journal article" date="2020" name="MBio">
        <title>Horizontal gene transfer to a defensive symbiont with a reduced genome amongst a multipartite beetle microbiome.</title>
        <authorList>
            <person name="Waterworth S.C."/>
            <person name="Florez L.V."/>
            <person name="Rees E.R."/>
            <person name="Hertweck C."/>
            <person name="Kaltenpoth M."/>
            <person name="Kwan J.C."/>
        </authorList>
    </citation>
    <scope>NUCLEOTIDE SEQUENCE [LARGE SCALE GENOMIC DNA]</scope>
</reference>
<evidence type="ECO:0000256" key="2">
    <source>
        <dbReference type="ARBA" id="ARBA00034247"/>
    </source>
</evidence>
<dbReference type="EMBL" id="WNDX01000031">
    <property type="protein sequence ID" value="KAF1045379.1"/>
    <property type="molecule type" value="Genomic_DNA"/>
</dbReference>
<dbReference type="Proteomes" id="UP000462435">
    <property type="component" value="Unassembled WGS sequence"/>
</dbReference>
<feature type="domain" description="GGDEF" evidence="3">
    <location>
        <begin position="207"/>
        <end position="335"/>
    </location>
</feature>
<comment type="caution">
    <text evidence="4">The sequence shown here is derived from an EMBL/GenBank/DDBJ whole genome shotgun (WGS) entry which is preliminary data.</text>
</comment>
<dbReference type="GO" id="GO:0005886">
    <property type="term" value="C:plasma membrane"/>
    <property type="evidence" value="ECO:0007669"/>
    <property type="project" value="TreeGrafter"/>
</dbReference>
<gene>
    <name evidence="4" type="primary">dgcT</name>
    <name evidence="4" type="ORF">GAK35_01373</name>
</gene>
<evidence type="ECO:0000313" key="5">
    <source>
        <dbReference type="Proteomes" id="UP000462435"/>
    </source>
</evidence>
<dbReference type="InterPro" id="IPR029787">
    <property type="entry name" value="Nucleotide_cyclase"/>
</dbReference>
<accession>A0A7V8FY11</accession>
<dbReference type="GO" id="GO:1902201">
    <property type="term" value="P:negative regulation of bacterial-type flagellum-dependent cell motility"/>
    <property type="evidence" value="ECO:0007669"/>
    <property type="project" value="TreeGrafter"/>
</dbReference>
<evidence type="ECO:0000313" key="4">
    <source>
        <dbReference type="EMBL" id="KAF1045379.1"/>
    </source>
</evidence>
<dbReference type="GO" id="GO:0043709">
    <property type="term" value="P:cell adhesion involved in single-species biofilm formation"/>
    <property type="evidence" value="ECO:0007669"/>
    <property type="project" value="TreeGrafter"/>
</dbReference>
<dbReference type="EC" id="2.7.7.65" evidence="1"/>
<proteinExistence type="predicted"/>
<organism evidence="4 5">
    <name type="scientific">Herbaspirillum frisingense</name>
    <dbReference type="NCBI Taxonomy" id="92645"/>
    <lineage>
        <taxon>Bacteria</taxon>
        <taxon>Pseudomonadati</taxon>
        <taxon>Pseudomonadota</taxon>
        <taxon>Betaproteobacteria</taxon>
        <taxon>Burkholderiales</taxon>
        <taxon>Oxalobacteraceae</taxon>
        <taxon>Herbaspirillum</taxon>
    </lineage>
</organism>
<dbReference type="NCBIfam" id="TIGR00254">
    <property type="entry name" value="GGDEF"/>
    <property type="match status" value="1"/>
</dbReference>
<evidence type="ECO:0000256" key="1">
    <source>
        <dbReference type="ARBA" id="ARBA00012528"/>
    </source>
</evidence>
<dbReference type="PROSITE" id="PS50887">
    <property type="entry name" value="GGDEF"/>
    <property type="match status" value="1"/>
</dbReference>
<dbReference type="SMART" id="SM00267">
    <property type="entry name" value="GGDEF"/>
    <property type="match status" value="1"/>
</dbReference>
<sequence length="355" mass="41153">MQDIDDVMKKPLLKHLVEITAHREHSRLALSVISALYQLTNVQEIRMLEIFTMRDEHYVQEKIVIRDGNVHTIDEHTADDPKEPLASYPAMMACIRNHLNEYLETTDEGAHVLWLPVWLHGKMNSCVEIISDKPFEPQMMDMIHGIFHVYCNYQSLLDYSERDALTGLFNRKTFDEQFTKYAFAIAPHESHSMEKDDRRHEATDEPKGHWLAVVDIDHFKQVNDRYGHLYGDEVLILVANILRASFRGHDRIFRFGGEEFVILLRATTLTDARKIFDRFRQNVQEYDFPQVGKVTVSLGFVGISRETPVVILGHADQALYHAKKSGRNRICFYEELVNSGVLRSGITTNDTVEFF</sequence>
<dbReference type="GO" id="GO:0052621">
    <property type="term" value="F:diguanylate cyclase activity"/>
    <property type="evidence" value="ECO:0007669"/>
    <property type="project" value="UniProtKB-EC"/>
</dbReference>
<evidence type="ECO:0000259" key="3">
    <source>
        <dbReference type="PROSITE" id="PS50887"/>
    </source>
</evidence>
<dbReference type="InterPro" id="IPR000160">
    <property type="entry name" value="GGDEF_dom"/>
</dbReference>
<dbReference type="Pfam" id="PF00990">
    <property type="entry name" value="GGDEF"/>
    <property type="match status" value="1"/>
</dbReference>
<dbReference type="FunFam" id="3.30.70.270:FF:000001">
    <property type="entry name" value="Diguanylate cyclase domain protein"/>
    <property type="match status" value="1"/>
</dbReference>
<dbReference type="CDD" id="cd01949">
    <property type="entry name" value="GGDEF"/>
    <property type="match status" value="1"/>
</dbReference>
<protein>
    <recommendedName>
        <fullName evidence="1">diguanylate cyclase</fullName>
        <ecNumber evidence="1">2.7.7.65</ecNumber>
    </recommendedName>
</protein>
<comment type="catalytic activity">
    <reaction evidence="2">
        <text>2 GTP = 3',3'-c-di-GMP + 2 diphosphate</text>
        <dbReference type="Rhea" id="RHEA:24898"/>
        <dbReference type="ChEBI" id="CHEBI:33019"/>
        <dbReference type="ChEBI" id="CHEBI:37565"/>
        <dbReference type="ChEBI" id="CHEBI:58805"/>
        <dbReference type="EC" id="2.7.7.65"/>
    </reaction>
</comment>
<dbReference type="InterPro" id="IPR043128">
    <property type="entry name" value="Rev_trsase/Diguanyl_cyclase"/>
</dbReference>
<dbReference type="AlphaFoldDB" id="A0A7V8FY11"/>
<name>A0A7V8FY11_9BURK</name>
<dbReference type="SUPFAM" id="SSF55073">
    <property type="entry name" value="Nucleotide cyclase"/>
    <property type="match status" value="1"/>
</dbReference>
<dbReference type="InterPro" id="IPR050469">
    <property type="entry name" value="Diguanylate_Cyclase"/>
</dbReference>
<dbReference type="PANTHER" id="PTHR45138:SF9">
    <property type="entry name" value="DIGUANYLATE CYCLASE DGCM-RELATED"/>
    <property type="match status" value="1"/>
</dbReference>
<dbReference type="Gene3D" id="3.30.70.270">
    <property type="match status" value="1"/>
</dbReference>